<feature type="domain" description="Ig-like" evidence="3">
    <location>
        <begin position="1904"/>
        <end position="1997"/>
    </location>
</feature>
<feature type="domain" description="Ig-like" evidence="3">
    <location>
        <begin position="4029"/>
        <end position="4120"/>
    </location>
</feature>
<feature type="domain" description="Ig-like" evidence="3">
    <location>
        <begin position="2702"/>
        <end position="2788"/>
    </location>
</feature>
<feature type="domain" description="Ig-like" evidence="3">
    <location>
        <begin position="1637"/>
        <end position="1727"/>
    </location>
</feature>
<dbReference type="InterPro" id="IPR013098">
    <property type="entry name" value="Ig_I-set"/>
</dbReference>
<feature type="compositionally biased region" description="Basic and acidic residues" evidence="2">
    <location>
        <begin position="4410"/>
        <end position="4425"/>
    </location>
</feature>
<feature type="domain" description="Ig-like" evidence="3">
    <location>
        <begin position="3615"/>
        <end position="3701"/>
    </location>
</feature>
<dbReference type="CDD" id="cd00096">
    <property type="entry name" value="Ig"/>
    <property type="match status" value="3"/>
</dbReference>
<protein>
    <recommendedName>
        <fullName evidence="3">Ig-like domain-containing protein</fullName>
    </recommendedName>
</protein>
<feature type="domain" description="Ig-like" evidence="3">
    <location>
        <begin position="3753"/>
        <end position="3844"/>
    </location>
</feature>
<dbReference type="SMART" id="SM00406">
    <property type="entry name" value="IGv"/>
    <property type="match status" value="5"/>
</dbReference>
<organism evidence="4 5">
    <name type="scientific">Daphnia magna</name>
    <dbReference type="NCBI Taxonomy" id="35525"/>
    <lineage>
        <taxon>Eukaryota</taxon>
        <taxon>Metazoa</taxon>
        <taxon>Ecdysozoa</taxon>
        <taxon>Arthropoda</taxon>
        <taxon>Crustacea</taxon>
        <taxon>Branchiopoda</taxon>
        <taxon>Diplostraca</taxon>
        <taxon>Cladocera</taxon>
        <taxon>Anomopoda</taxon>
        <taxon>Daphniidae</taxon>
        <taxon>Daphnia</taxon>
    </lineage>
</organism>
<feature type="domain" description="Ig-like" evidence="3">
    <location>
        <begin position="694"/>
        <end position="784"/>
    </location>
</feature>
<feature type="domain" description="Ig-like" evidence="3">
    <location>
        <begin position="3477"/>
        <end position="3568"/>
    </location>
</feature>
<feature type="coiled-coil region" evidence="1">
    <location>
        <begin position="4324"/>
        <end position="4358"/>
    </location>
</feature>
<feature type="domain" description="Ig-like" evidence="3">
    <location>
        <begin position="3109"/>
        <end position="3200"/>
    </location>
</feature>
<feature type="domain" description="Ig-like" evidence="3">
    <location>
        <begin position="2834"/>
        <end position="2919"/>
    </location>
</feature>
<feature type="compositionally biased region" description="Low complexity" evidence="2">
    <location>
        <begin position="46"/>
        <end position="58"/>
    </location>
</feature>
<dbReference type="InterPro" id="IPR003599">
    <property type="entry name" value="Ig_sub"/>
</dbReference>
<dbReference type="InterPro" id="IPR003598">
    <property type="entry name" value="Ig_sub2"/>
</dbReference>
<feature type="domain" description="Ig-like" evidence="3">
    <location>
        <begin position="1235"/>
        <end position="1326"/>
    </location>
</feature>
<feature type="domain" description="Ig-like" evidence="3">
    <location>
        <begin position="546"/>
        <end position="635"/>
    </location>
</feature>
<name>A0ABR0B5V5_9CRUS</name>
<feature type="domain" description="Ig-like" evidence="3">
    <location>
        <begin position="4810"/>
        <end position="4897"/>
    </location>
</feature>
<evidence type="ECO:0000259" key="3">
    <source>
        <dbReference type="PROSITE" id="PS50835"/>
    </source>
</evidence>
<feature type="domain" description="Ig-like" evidence="3">
    <location>
        <begin position="1101"/>
        <end position="1192"/>
    </location>
</feature>
<feature type="domain" description="Ig-like" evidence="3">
    <location>
        <begin position="2169"/>
        <end position="2260"/>
    </location>
</feature>
<feature type="domain" description="Ig-like" evidence="3">
    <location>
        <begin position="1369"/>
        <end position="1461"/>
    </location>
</feature>
<evidence type="ECO:0000256" key="1">
    <source>
        <dbReference type="SAM" id="Coils"/>
    </source>
</evidence>
<feature type="domain" description="Ig-like" evidence="3">
    <location>
        <begin position="2301"/>
        <end position="2394"/>
    </location>
</feature>
<dbReference type="SMART" id="SM00409">
    <property type="entry name" value="IG"/>
    <property type="match status" value="35"/>
</dbReference>
<feature type="domain" description="Ig-like" evidence="3">
    <location>
        <begin position="447"/>
        <end position="536"/>
    </location>
</feature>
<feature type="domain" description="Ig-like" evidence="3">
    <location>
        <begin position="1502"/>
        <end position="1593"/>
    </location>
</feature>
<dbReference type="InterPro" id="IPR036179">
    <property type="entry name" value="Ig-like_dom_sf"/>
</dbReference>
<feature type="domain" description="Ig-like" evidence="3">
    <location>
        <begin position="3886"/>
        <end position="3976"/>
    </location>
</feature>
<feature type="region of interest" description="Disordered" evidence="2">
    <location>
        <begin position="272"/>
        <end position="297"/>
    </location>
</feature>
<dbReference type="SMART" id="SM00408">
    <property type="entry name" value="IGc2"/>
    <property type="match status" value="32"/>
</dbReference>
<feature type="compositionally biased region" description="Polar residues" evidence="2">
    <location>
        <begin position="14"/>
        <end position="32"/>
    </location>
</feature>
<feature type="region of interest" description="Disordered" evidence="2">
    <location>
        <begin position="4407"/>
        <end position="4430"/>
    </location>
</feature>
<reference evidence="4 5" key="1">
    <citation type="journal article" date="2023" name="Nucleic Acids Res.">
        <title>The hologenome of Daphnia magna reveals possible DNA methylation and microbiome-mediated evolution of the host genome.</title>
        <authorList>
            <person name="Chaturvedi A."/>
            <person name="Li X."/>
            <person name="Dhandapani V."/>
            <person name="Marshall H."/>
            <person name="Kissane S."/>
            <person name="Cuenca-Cambronero M."/>
            <person name="Asole G."/>
            <person name="Calvet F."/>
            <person name="Ruiz-Romero M."/>
            <person name="Marangio P."/>
            <person name="Guigo R."/>
            <person name="Rago D."/>
            <person name="Mirbahai L."/>
            <person name="Eastwood N."/>
            <person name="Colbourne J.K."/>
            <person name="Zhou J."/>
            <person name="Mallon E."/>
            <person name="Orsini L."/>
        </authorList>
    </citation>
    <scope>NUCLEOTIDE SEQUENCE [LARGE SCALE GENOMIC DNA]</scope>
    <source>
        <strain evidence="4">LRV0_1</strain>
    </source>
</reference>
<feature type="domain" description="Ig-like" evidence="3">
    <location>
        <begin position="2972"/>
        <end position="3063"/>
    </location>
</feature>
<feature type="region of interest" description="Disordered" evidence="2">
    <location>
        <begin position="1"/>
        <end position="58"/>
    </location>
</feature>
<dbReference type="InterPro" id="IPR013783">
    <property type="entry name" value="Ig-like_fold"/>
</dbReference>
<feature type="domain" description="Ig-like" evidence="3">
    <location>
        <begin position="296"/>
        <end position="384"/>
    </location>
</feature>
<feature type="domain" description="Ig-like" evidence="3">
    <location>
        <begin position="828"/>
        <end position="919"/>
    </location>
</feature>
<accession>A0ABR0B5V5</accession>
<dbReference type="SUPFAM" id="SSF48726">
    <property type="entry name" value="Immunoglobulin"/>
    <property type="match status" value="35"/>
</dbReference>
<dbReference type="PANTHER" id="PTHR47633:SF4">
    <property type="entry name" value="MYOPALLADIN ISOFORM X1"/>
    <property type="match status" value="1"/>
</dbReference>
<keyword evidence="5" id="KW-1185">Reference proteome</keyword>
<dbReference type="PANTHER" id="PTHR47633">
    <property type="entry name" value="IMMUNOGLOBULIN"/>
    <property type="match status" value="1"/>
</dbReference>
<sequence>MSQRSIVPSEKQVLLSQQRTMEQRSSASSTTVRESHTRGQETRVAQQTFTSQQQSTNTTHRVQGAMLQQGHQIQQQGHQIQQQGHQIQQQGYQQQQQQQMIMSGGRPSMVMDGSPPVFEQIFRNARFAQGGDAFFEGKVTGNPRPELSWTREGKPLATGGKYQMQYEPTSGKVSLLITHIGPGDEGEYTCTAVNKFGEAICTVYIQPEGLNFPQHLPDIHERSAHTELLSYQTNGNQQQQELYDVDFKVDTFEYRLLREVEFRESLTRRSQLDLHTETETETETDFEQLTTPLAPPQLVQQPRNTKLLQGSDATFQAKLQGNPKPKLTWFINGARLNPSPRHQLTHSNHLATLKIRNVQPQDAGHYTLFAENAAGCIVSTAFLAVEPSGASNGFSPVDKRAQSRPAAAMANNEVTAAKVPRTASQERPGNDAVVMETGEPSGKALPPQFVRVPADQEVGEGKMVRFDCRITGRPYPDVLWYLNGHQILDDATHKILVNESGNHALMITGAGLNDSGVIQCVARNKGGEASFQVRLSVIEREQVVAPKFVERFTTVHVKEGEPVSLHARAIGTPIPKLTWQKDSVPVSSAGPELSIRNEGGYSALEIPCVRLADAGWYQCTAQNVAGSTATRARLFVDQQKLSSGQPKAMRFPKPTKVIQPQPEPEPEVIYLRHVERARPQAPRREEEERVYEAPIFILPLKDVNLAEGQRAYFEAKVNPAGDPNMRVDWFIDGKPLAASSRVTVTYRFGYISLLLIGVIREDSGVYTCRVSNEAGYADSSATMNVGPRATIESTSQHPESLEQIQMLEDYSRYQRNTSVEESLSGSRPVFVKPLHDLGIMNEGAYAHFEAQIQPVSDPYMRIEWYKDGRSITASSRITTIYNFGYVALNVMHLRSEDAGMYTVKAINRQGEAVSQASIQVATRGTVTGDLGIPEQQRYIERIEELEAYQLSLAQRGQPEPIEATSPPEFKSPIKDQFEIREGGFAHFEARLEPIGDPKLTVHWFKDGKPLEASSRITNFFNFGYVALTIKFITVHDRGVYTCVARNALGEAQTTAKLTVISKQDILLETQHPEGLEKIRYLEDDSRYARKEETVTSVTIKPRFLGPLKGTNKIVEGQKAHFEIRLEPQNDSTLRVEWYFNGKVLMQASRIHLFHDFGYVALDILDVRSEDAGTYTVVARNALGEAQSETTMVVETRSSVDTTSMHRVAYDKAQRLEESKFQEPQYDIEEISKSRPIFVIPLSDPHPVNEGNNVHLECRLEPMGDPTMRVEWYFNGKPITVGSRFKSYFDFGFVALDVIGVTALDSGEYTVRATNHLGTAHTSACVRIIGRSDIMTETQHEGAWEQIQMLEDSSRYSRKQVEEMSVEQIPLFTKPLHNIETVEGTNIHLECRLIPVGDSSMRIDWLVNGQPIRTGHRFRPAFDFDYVALDILSVYPEDSGVYTCRAYNKLGEAVTSSSVRVVAKSQLILESQHPGGLEKIQYLEDASRYKRREDIDEIVAIRPRFLSKPKPQEGLREGQNAHFECKLEPVQDPNLKVEWFKNNCPVTIGSRFRPIHDFGYVALDIIGLIAEDTGVYTCRAQNAVGVDETSATLSCKSSKQIVTEAQRENLGMEKLQYLEDKSKYHRAEESEEICTQAPVFTTSLKTIEIKEGQRAHFECRLIPVSDPTMRVEWFQNNVPLKSGSRFMETNSFGFVALDIMYAYPEDAGTYTCRASNALGQAVTSCQLNVHSKKSIVRETQNQTALSQIQYLEDTSRQQRPSDVDDSTTQAPVFTQPMKNLTLKENQSAHFEARLIPVGDSRLKVEWFKNGVPLQDANRISTLNDFGFVALDLKYVRPDDSGTYSCRATNELGQAVTSATLIVQSRDTLVVTETQHQTALDKLQYLEDTSRYQRQVEEDSVVTEKPKFVAPLNGPTKLVEGQNTHFECRIEPYPDPSMKVEWFHNGKALSTGHRFRTVHDFGFAALDILSVYPEDSGEYTIKATNKLGSCTSTLNIDVSSRSGLITESQHQAALDKILYLEDDSRHRRIDEVDSAMTDKPSFGRPLCNLNLAEGQSAHLEATLVPVNDPTMRVEWYHNGRPISQGHRFRTTYDFGFVALDILYAYAEDSGTYMCKAINANGETVTTCSVTVEGKAGLVLDTLDQQRLTKINELEAYTRPAKEDVEQEMQRPIFTTPLQNLENMKEGDHAHLECRLEPINDPKMRVEWYVNGMVIRTGHRFRATHDFGYVALDVLYTYPEDTGTYMCKAINALGEAVNTCTIQVASRKSIYLDSQHPEGWEKIRALESHTTSRPEEVEEPAGPPRFITELQGTTKLQEGQTAHLECRVEPVRDPKLRVEVFHNGKPLQSASRYHVTCDFGYIALDIKHVLPQDGGTYTVKVINDFGECSSSIDIEVEGRSGLILESQHPQGLDKIRELEDANRFRKEVNLEPVPFQRPVFTAPLQNLEGLLEGANAHLECRLIPVGDPSLKVEWFRNNLPLEDSSRIQKTHDFGYVALDISHIRDEDQGIYMCRATNSLGEGVTTASVRILSKASIMLETQHPEGMRKIRELEEGKAPQRGPELDNVFEKPVFTTCLTGPAELLEGQNAHFECRVVPVGDPSLHFEWYVNGVELKMGSRFRVTHDFGYVTLDVSSVIPEDSGVYMCKAINKAGEAVSTTAMKVRARGSILGDAVQPQAWQKIQLKETELNRAPTAYEDAPLSEAPRFIKNLVNQELLAEGHNLHLEAQVEPKTDPNLRVEWYHNGVQLMTGSRIRSTFDFGLVSLDIIGLRPEDSGIYVCKAVNKQGEAVSTCTIRVEAHGWLLGQALRPEALAKIAALEEQQVREMVEQEADFESPVFITHLNNVECRESETAHFECRVQPSKDPTMKIEWFVNGKPLPVASRFNATYDFGYVSLDISHVYAEDSGVYTCRAQNAKGQAVSTGTLRCTSRENVYLDTQHPQGKAGLEAVHEAEQAYYAKYQRQSSMPEASFPKPLFIIPLPEKFSPAEGQPLHMECHVEPKQDPKLRVEWFFNGKLLDHGSRFKMTNDFGFISLDLSDVYSRDQGVYTCRATNAAGEAFTTTTVYCQGKEGLIEGTQHPKGEAGLEQIQRLEDSLMPSTGGDDADEEGKAPVFTSQFQNVTNLLEGDIAHFEATLTPVGDQTMTVEWFYNGQSLKLGHRERTVHAFGMVVLEIIGTKVEDSGIYTCRATNKWGVAEISVTLECVDMSSGQKPEFTSQIQSLEGLKDGQSAHFECTLVPVGDPNLKVEWFVNGQPLRHSSRIKTVSDFGFVVLDIAYVQSHDSGEYICKASNKFGEDFTRATLRCVGKGGVYSDSLQPDSLAKIRALEEQSLGEPAPMAAASEAPKFVTQLADIARLVEGQSAHFEARLTPVNDPLLMVEWYCNGTKLPTGHRFRTFHDFGIVILDILYCYEEDSGVYECRAVNQLGQDSTRATLKCLSKSSLILDSQLPKGMDSLQKIQSLEDKERHDGAVEEVRRQAPVFTVPLNNVAGLREGENSHFEGRLTPTDDPKLKVEWFFNGKPLKTGSRIRTFSDFGFVILEISPVYPEDSGEYSCRATNDYGEAVTSATLKCQGKRNVIFESQLPKGMERTIERIAELEGLGGRPADQAPETDTGKPPEFLSQPGDLLLPENGLAHFETKLTPVGDPSLRVEWFHNGKPLLAGSRVKTISDFGFVILEVTGVYARDAGLYTCKASNKHGEASVSCTLQVKGRQGIILEPQLPQSFKSGTQSIQKLEENLYKRDEPAAPADEQPNPPRFVSEIQDLDLVEGQAAHFDCRVEPVGDASMRIEWFHNGRPLGSGSRIRMLDDFGFVVLDIDWTFPRDAGEYVCRATNRWGSATTKAKLVTKGKRGVNTDSQLPQGMTGEKLRDLERGPVVERIQEDAPEAAPHFTQQLKEMSMEEGETAHFECRVEPKTDANLRVEWYHNGKLLQSGHRFRTVFELGFVSLDILYAYPEDAGEYLCRAFNRMGEATTKASLTCKSVPAIIMQNQMPRGMKKSETLLQMEAALKKYTSEIFLTEDDIYDADKRQPPRFVTQIKDMLELKEMEMTKFECQLAPVGDPSMRVEWFFNGKPLAYKTRFTPIYDFGYVAMNFGWVYPEDSGEYVCRATNKYGMDETRAFIKTTGSKGIIYDSQLPKGMQSVEMIREMEASWQRMPDERVEAEVQKEKPVFVLKPKDVQVMEGEWARFCCRVTGYPRPRVMWILNGHTVINGTRNKLTYDGMWHLDIPKTRQYDDGKLEVVARNSQGSASCVVELKVTARTDDHRGVLKNSPKPWYDSDLKTYQKDRQDGGELQRRFEDPSRQAQTDSAEFFTKKAVVETQTEWQRQVKNKKNDDYYKSLKQLEENVVHKEVKLREASHQFAIPGEKIVKSSMAKGMAQSYETKLDHSTETDQMTTVISRQSVERQMATSRKTSEAHRSEVHIDSDRGGLPPDPFESSVHGREVHVAKQKQTQKETKGQLEITRKITATETTEVEHKGRTHERVVQGQVKPAVPPFFTKKIQPCRVFEHESARFEVEFEGDPTPTVTWFREDFPIKNSSEFQIHNFGSKSVLTIRQVFMEDSGIFAAVAENRGGGAKCSANLVVEERPVGRGGLVPPSFLSTIQDTSVKAGQLIRFDAKVTGTKPMDIYWLKNGRKIASDIRYKILEEDDVYTLIIIETLPEDSGVYECVAINSAGEGRCEAQCYVEMAQVVKSGGSSPDVKGSTKSSTSAPRFALAMKEQNVPEGQAAVFRCRVAGNPLPQVNWEKDGQQIKPSRYFIMSQEGSDTYVLRISEAFPEDEGTYRCVIANPSGQAECSASLHVIAPDSGDVPPSLTNLEDVNVVEGSPVQFRTLVSGTPLPTIQWMREGQIIPPSSDFQMIQEGNHAVLLIKTTYPEDSGVYTCRATNPASQVESSAYLTVHSKP</sequence>
<feature type="domain" description="Ig-like" evidence="3">
    <location>
        <begin position="1770"/>
        <end position="1860"/>
    </location>
</feature>
<dbReference type="Proteomes" id="UP001234178">
    <property type="component" value="Unassembled WGS sequence"/>
</dbReference>
<feature type="domain" description="Ig-like" evidence="3">
    <location>
        <begin position="2568"/>
        <end position="2661"/>
    </location>
</feature>
<dbReference type="EMBL" id="JAOYFB010000040">
    <property type="protein sequence ID" value="KAK4037069.1"/>
    <property type="molecule type" value="Genomic_DNA"/>
</dbReference>
<evidence type="ECO:0000313" key="5">
    <source>
        <dbReference type="Proteomes" id="UP001234178"/>
    </source>
</evidence>
<feature type="domain" description="Ig-like" evidence="3">
    <location>
        <begin position="4167"/>
        <end position="4252"/>
    </location>
</feature>
<feature type="domain" description="Ig-like" evidence="3">
    <location>
        <begin position="4595"/>
        <end position="4685"/>
    </location>
</feature>
<feature type="domain" description="Ig-like" evidence="3">
    <location>
        <begin position="3342"/>
        <end position="3433"/>
    </location>
</feature>
<feature type="domain" description="Ig-like" evidence="3">
    <location>
        <begin position="967"/>
        <end position="1058"/>
    </location>
</feature>
<dbReference type="Gene3D" id="2.60.40.10">
    <property type="entry name" value="Immunoglobulins"/>
    <property type="match status" value="35"/>
</dbReference>
<dbReference type="InterPro" id="IPR013106">
    <property type="entry name" value="Ig_V-set"/>
</dbReference>
<feature type="domain" description="Ig-like" evidence="3">
    <location>
        <begin position="115"/>
        <end position="194"/>
    </location>
</feature>
<comment type="caution">
    <text evidence="4">The sequence shown here is derived from an EMBL/GenBank/DDBJ whole genome shotgun (WGS) entry which is preliminary data.</text>
</comment>
<feature type="domain" description="Ig-like" evidence="3">
    <location>
        <begin position="4710"/>
        <end position="4799"/>
    </location>
</feature>
<keyword evidence="1" id="KW-0175">Coiled coil</keyword>
<feature type="domain" description="Ig-like" evidence="3">
    <location>
        <begin position="2038"/>
        <end position="2128"/>
    </location>
</feature>
<gene>
    <name evidence="4" type="ORF">OUZ56_029110</name>
</gene>
<dbReference type="PROSITE" id="PS50835">
    <property type="entry name" value="IG_LIKE"/>
    <property type="match status" value="35"/>
</dbReference>
<dbReference type="Pfam" id="PF07679">
    <property type="entry name" value="I-set"/>
    <property type="match status" value="35"/>
</dbReference>
<feature type="domain" description="Ig-like" evidence="3">
    <location>
        <begin position="4492"/>
        <end position="4581"/>
    </location>
</feature>
<feature type="domain" description="Ig-like" evidence="3">
    <location>
        <begin position="3210"/>
        <end position="3301"/>
    </location>
</feature>
<dbReference type="InterPro" id="IPR007110">
    <property type="entry name" value="Ig-like_dom"/>
</dbReference>
<feature type="domain" description="Ig-like" evidence="3">
    <location>
        <begin position="2435"/>
        <end position="2526"/>
    </location>
</feature>
<evidence type="ECO:0000313" key="4">
    <source>
        <dbReference type="EMBL" id="KAK4037069.1"/>
    </source>
</evidence>
<proteinExistence type="predicted"/>
<evidence type="ECO:0000256" key="2">
    <source>
        <dbReference type="SAM" id="MobiDB-lite"/>
    </source>
</evidence>